<protein>
    <submittedName>
        <fullName evidence="2">Uncharacterized protein</fullName>
    </submittedName>
</protein>
<keyword evidence="3" id="KW-1185">Reference proteome</keyword>
<feature type="compositionally biased region" description="Basic and acidic residues" evidence="1">
    <location>
        <begin position="93"/>
        <end position="103"/>
    </location>
</feature>
<gene>
    <name evidence="2" type="ORF">VKT23_001406</name>
</gene>
<accession>A0ABR1K1Q6</accession>
<sequence length="103" mass="11415">MLSRQILRQTSLSCRIASPSLHITTIRAASQATTPQQPSTVSNHTSDSYSKEVDSSPPTDPQIHRVDPDSDTAQKSYEPPKGKYSETGVKSAWEWKKEDGKKN</sequence>
<proteinExistence type="predicted"/>
<feature type="compositionally biased region" description="Polar residues" evidence="1">
    <location>
        <begin position="28"/>
        <end position="48"/>
    </location>
</feature>
<feature type="region of interest" description="Disordered" evidence="1">
    <location>
        <begin position="28"/>
        <end position="103"/>
    </location>
</feature>
<name>A0ABR1K1Q6_9AGAR</name>
<organism evidence="2 3">
    <name type="scientific">Marasmiellus scandens</name>
    <dbReference type="NCBI Taxonomy" id="2682957"/>
    <lineage>
        <taxon>Eukaryota</taxon>
        <taxon>Fungi</taxon>
        <taxon>Dikarya</taxon>
        <taxon>Basidiomycota</taxon>
        <taxon>Agaricomycotina</taxon>
        <taxon>Agaricomycetes</taxon>
        <taxon>Agaricomycetidae</taxon>
        <taxon>Agaricales</taxon>
        <taxon>Marasmiineae</taxon>
        <taxon>Omphalotaceae</taxon>
        <taxon>Marasmiellus</taxon>
    </lineage>
</organism>
<comment type="caution">
    <text evidence="2">The sequence shown here is derived from an EMBL/GenBank/DDBJ whole genome shotgun (WGS) entry which is preliminary data.</text>
</comment>
<evidence type="ECO:0000256" key="1">
    <source>
        <dbReference type="SAM" id="MobiDB-lite"/>
    </source>
</evidence>
<reference evidence="2 3" key="1">
    <citation type="submission" date="2024-01" db="EMBL/GenBank/DDBJ databases">
        <title>A draft genome for the cacao thread blight pathogen Marasmiellus scandens.</title>
        <authorList>
            <person name="Baruah I.K."/>
            <person name="Leung J."/>
            <person name="Bukari Y."/>
            <person name="Amoako-Attah I."/>
            <person name="Meinhardt L.W."/>
            <person name="Bailey B.A."/>
            <person name="Cohen S.P."/>
        </authorList>
    </citation>
    <scope>NUCLEOTIDE SEQUENCE [LARGE SCALE GENOMIC DNA]</scope>
    <source>
        <strain evidence="2 3">GH-19</strain>
    </source>
</reference>
<evidence type="ECO:0000313" key="3">
    <source>
        <dbReference type="Proteomes" id="UP001498398"/>
    </source>
</evidence>
<evidence type="ECO:0000313" key="2">
    <source>
        <dbReference type="EMBL" id="KAK7469969.1"/>
    </source>
</evidence>
<dbReference type="Proteomes" id="UP001498398">
    <property type="component" value="Unassembled WGS sequence"/>
</dbReference>
<dbReference type="EMBL" id="JBANRG010000002">
    <property type="protein sequence ID" value="KAK7469969.1"/>
    <property type="molecule type" value="Genomic_DNA"/>
</dbReference>